<keyword evidence="1" id="KW-1133">Transmembrane helix</keyword>
<evidence type="ECO:0000259" key="2">
    <source>
        <dbReference type="Pfam" id="PF05957"/>
    </source>
</evidence>
<organism evidence="3 4">
    <name type="scientific">Pseudomonas cavernae</name>
    <dbReference type="NCBI Taxonomy" id="2320867"/>
    <lineage>
        <taxon>Bacteria</taxon>
        <taxon>Pseudomonadati</taxon>
        <taxon>Pseudomonadota</taxon>
        <taxon>Gammaproteobacteria</taxon>
        <taxon>Pseudomonadales</taxon>
        <taxon>Pseudomonadaceae</taxon>
        <taxon>Pseudomonas</taxon>
    </lineage>
</organism>
<keyword evidence="4" id="KW-1185">Reference proteome</keyword>
<reference evidence="4" key="1">
    <citation type="submission" date="2018-09" db="EMBL/GenBank/DDBJ databases">
        <authorList>
            <person name="Zhu H."/>
        </authorList>
    </citation>
    <scope>NUCLEOTIDE SEQUENCE [LARGE SCALE GENOMIC DNA]</scope>
    <source>
        <strain evidence="4">K2W31S-8</strain>
    </source>
</reference>
<protein>
    <submittedName>
        <fullName evidence="3">DUF883 domain-containing protein</fullName>
    </submittedName>
</protein>
<dbReference type="OrthoDB" id="6900807at2"/>
<accession>A0A385YX99</accession>
<evidence type="ECO:0000313" key="4">
    <source>
        <dbReference type="Proteomes" id="UP000265560"/>
    </source>
</evidence>
<gene>
    <name evidence="3" type="ORF">D3880_00145</name>
</gene>
<dbReference type="AlphaFoldDB" id="A0A385YX99"/>
<dbReference type="Pfam" id="PF05957">
    <property type="entry name" value="DUF883"/>
    <property type="match status" value="1"/>
</dbReference>
<dbReference type="InterPro" id="IPR043604">
    <property type="entry name" value="DUF883_N"/>
</dbReference>
<feature type="domain" description="DUF883" evidence="2">
    <location>
        <begin position="14"/>
        <end position="64"/>
    </location>
</feature>
<name>A0A385YX99_9PSED</name>
<dbReference type="KEGG" id="pcav:D3880_00145"/>
<keyword evidence="1" id="KW-0472">Membrane</keyword>
<dbReference type="Proteomes" id="UP000265560">
    <property type="component" value="Chromosome"/>
</dbReference>
<keyword evidence="1" id="KW-0812">Transmembrane</keyword>
<proteinExistence type="predicted"/>
<feature type="transmembrane region" description="Helical" evidence="1">
    <location>
        <begin position="85"/>
        <end position="103"/>
    </location>
</feature>
<evidence type="ECO:0000313" key="3">
    <source>
        <dbReference type="EMBL" id="AYC30890.1"/>
    </source>
</evidence>
<dbReference type="RefSeq" id="WP_119891525.1">
    <property type="nucleotide sequence ID" value="NZ_CP032419.1"/>
</dbReference>
<sequence>MALFASRTQSLRSLETEIEQLIAALESFKDGASGSSAPALRAIKARAENALGHSRELLGEAYRDMKDKTYQAGAATRDYGREHPLASAGLMLGVVGLIGYLYYSNHRG</sequence>
<dbReference type="EMBL" id="CP032419">
    <property type="protein sequence ID" value="AYC30890.1"/>
    <property type="molecule type" value="Genomic_DNA"/>
</dbReference>
<evidence type="ECO:0000256" key="1">
    <source>
        <dbReference type="SAM" id="Phobius"/>
    </source>
</evidence>